<name>B4VKA9_9CYAN</name>
<feature type="region of interest" description="Disordered" evidence="1">
    <location>
        <begin position="54"/>
        <end position="83"/>
    </location>
</feature>
<reference evidence="2 3" key="1">
    <citation type="submission" date="2008-07" db="EMBL/GenBank/DDBJ databases">
        <authorList>
            <person name="Tandeau de Marsac N."/>
            <person name="Ferriera S."/>
            <person name="Johnson J."/>
            <person name="Kravitz S."/>
            <person name="Beeson K."/>
            <person name="Sutton G."/>
            <person name="Rogers Y.-H."/>
            <person name="Friedman R."/>
            <person name="Frazier M."/>
            <person name="Venter J.C."/>
        </authorList>
    </citation>
    <scope>NUCLEOTIDE SEQUENCE [LARGE SCALE GENOMIC DNA]</scope>
    <source>
        <strain evidence="2 3">PCC 7420</strain>
    </source>
</reference>
<evidence type="ECO:0000256" key="1">
    <source>
        <dbReference type="SAM" id="MobiDB-lite"/>
    </source>
</evidence>
<dbReference type="InterPro" id="IPR010328">
    <property type="entry name" value="DUF928"/>
</dbReference>
<dbReference type="eggNOG" id="COG3087">
    <property type="taxonomic scope" value="Bacteria"/>
</dbReference>
<dbReference type="HOGENOM" id="CLU_061545_0_1_3"/>
<dbReference type="AlphaFoldDB" id="B4VKA9"/>
<accession>B4VKA9</accession>
<protein>
    <submittedName>
        <fullName evidence="2">Conserved domain protein</fullName>
    </submittedName>
</protein>
<evidence type="ECO:0000313" key="2">
    <source>
        <dbReference type="EMBL" id="EDX77500.1"/>
    </source>
</evidence>
<sequence length="257" mass="28459">MLMTWQHYYTYISFFVLSLLWNILPIEGLPVQAQEVMPGRTLASRSMVTVSFTPPSTGEPLLPNNRQGGGTRDGGCPQDAKALDPRITPVMPTTRQGLTVAERPTFFVYVPKTTAKQALFVLKDENEDYYYETTLPMPKQAGILRLKLPDEASKLEVGKTYHWSFLMICGAQVTPDSPGVQGVIKRIKPNGTLNQLDGEPLLEQALQYGANGIWFDTLTTLAQLRQSNPQDSSFQVAWADLLKSVGLDAIATQPLVN</sequence>
<dbReference type="STRING" id="118168.MC7420_2824"/>
<dbReference type="Proteomes" id="UP000003835">
    <property type="component" value="Unassembled WGS sequence"/>
</dbReference>
<organism evidence="2 3">
    <name type="scientific">Coleofasciculus chthonoplastes PCC 7420</name>
    <dbReference type="NCBI Taxonomy" id="118168"/>
    <lineage>
        <taxon>Bacteria</taxon>
        <taxon>Bacillati</taxon>
        <taxon>Cyanobacteriota</taxon>
        <taxon>Cyanophyceae</taxon>
        <taxon>Coleofasciculales</taxon>
        <taxon>Coleofasciculaceae</taxon>
        <taxon>Coleofasciculus</taxon>
    </lineage>
</organism>
<gene>
    <name evidence="2" type="ORF">MC7420_2824</name>
</gene>
<dbReference type="EMBL" id="DS989843">
    <property type="protein sequence ID" value="EDX77500.1"/>
    <property type="molecule type" value="Genomic_DNA"/>
</dbReference>
<proteinExistence type="predicted"/>
<dbReference type="Pfam" id="PF06051">
    <property type="entry name" value="DUF928"/>
    <property type="match status" value="1"/>
</dbReference>
<evidence type="ECO:0000313" key="3">
    <source>
        <dbReference type="Proteomes" id="UP000003835"/>
    </source>
</evidence>
<keyword evidence="3" id="KW-1185">Reference proteome</keyword>